<dbReference type="EMBL" id="CAJOBO010017063">
    <property type="protein sequence ID" value="CAF4626916.1"/>
    <property type="molecule type" value="Genomic_DNA"/>
</dbReference>
<accession>A0A821DX36</accession>
<proteinExistence type="predicted"/>
<evidence type="ECO:0000313" key="1">
    <source>
        <dbReference type="EMBL" id="CAF4626916.1"/>
    </source>
</evidence>
<name>A0A821DX36_9BILA</name>
<dbReference type="AlphaFoldDB" id="A0A821DX36"/>
<gene>
    <name evidence="1" type="ORF">HFQ381_LOCUS34550</name>
</gene>
<feature type="non-terminal residue" evidence="1">
    <location>
        <position position="20"/>
    </location>
</feature>
<dbReference type="Proteomes" id="UP000663851">
    <property type="component" value="Unassembled WGS sequence"/>
</dbReference>
<comment type="caution">
    <text evidence="1">The sequence shown here is derived from an EMBL/GenBank/DDBJ whole genome shotgun (WGS) entry which is preliminary data.</text>
</comment>
<organism evidence="1 2">
    <name type="scientific">Rotaria socialis</name>
    <dbReference type="NCBI Taxonomy" id="392032"/>
    <lineage>
        <taxon>Eukaryota</taxon>
        <taxon>Metazoa</taxon>
        <taxon>Spiralia</taxon>
        <taxon>Gnathifera</taxon>
        <taxon>Rotifera</taxon>
        <taxon>Eurotatoria</taxon>
        <taxon>Bdelloidea</taxon>
        <taxon>Philodinida</taxon>
        <taxon>Philodinidae</taxon>
        <taxon>Rotaria</taxon>
    </lineage>
</organism>
<evidence type="ECO:0000313" key="2">
    <source>
        <dbReference type="Proteomes" id="UP000663851"/>
    </source>
</evidence>
<reference evidence="1" key="1">
    <citation type="submission" date="2021-02" db="EMBL/GenBank/DDBJ databases">
        <authorList>
            <person name="Nowell W R."/>
        </authorList>
    </citation>
    <scope>NUCLEOTIDE SEQUENCE</scope>
</reference>
<sequence length="20" mass="2117">MQCYGDNNQIGATGTQCLAE</sequence>
<protein>
    <submittedName>
        <fullName evidence="1">Uncharacterized protein</fullName>
    </submittedName>
</protein>